<dbReference type="Proteomes" id="UP000225108">
    <property type="component" value="Unassembled WGS sequence"/>
</dbReference>
<evidence type="ECO:0000313" key="1">
    <source>
        <dbReference type="EMBL" id="PHV66702.1"/>
    </source>
</evidence>
<name>A0A2G3PNR0_WILMA</name>
<dbReference type="Pfam" id="PF21863">
    <property type="entry name" value="HTH_67"/>
    <property type="match status" value="1"/>
</dbReference>
<gene>
    <name evidence="1" type="ORF">CSW57_10470</name>
</gene>
<dbReference type="RefSeq" id="WP_099382730.1">
    <property type="nucleotide sequence ID" value="NZ_PEBD01000008.1"/>
</dbReference>
<evidence type="ECO:0000313" key="2">
    <source>
        <dbReference type="Proteomes" id="UP000225108"/>
    </source>
</evidence>
<dbReference type="InterPro" id="IPR054058">
    <property type="entry name" value="HTH_67"/>
</dbReference>
<sequence length="294" mass="31716">MTLKYSESDRALARAAYETLEPFHVVAYFSPDIKAACADTGLDFHGWYVGARGAPLGPCDASVVAAAFFNFSPAVVGPGWDAAKAVGLDVVNNRRFEMLDETLGRALGDHVGNPVLDELADRYAQKAADLPMGGRTLAAAWANSQPPTQPHVRLWHSIAIVREWRGDAHIAALVTAGLDRLEALVLHEAQHPDPTVRRRLLGKKLVMVTRGWSEDDWSAAADNLRARGLIDQAESGEILTAAGADLYNHIEELTDDAAAAAWCTDDDTEQLLTATKPFVKSVIDAGILPGTKKK</sequence>
<reference evidence="1 2" key="1">
    <citation type="submission" date="2017-10" db="EMBL/GenBank/DDBJ databases">
        <title>The draft genome sequence of Williamsia sp. BULT 1.1 isolated from the semi-arid grassland soils from South Africa.</title>
        <authorList>
            <person name="Kabwe M.H."/>
            <person name="Govender N."/>
            <person name="Mutseka Lunga P."/>
            <person name="Vikram S."/>
            <person name="Makhalanyane T.P."/>
        </authorList>
    </citation>
    <scope>NUCLEOTIDE SEQUENCE [LARGE SCALE GENOMIC DNA]</scope>
    <source>
        <strain evidence="1 2">BULT 1.1</strain>
    </source>
</reference>
<protein>
    <recommendedName>
        <fullName evidence="3">SalK</fullName>
    </recommendedName>
</protein>
<organism evidence="1 2">
    <name type="scientific">Williamsia marianensis</name>
    <dbReference type="NCBI Taxonomy" id="85044"/>
    <lineage>
        <taxon>Bacteria</taxon>
        <taxon>Bacillati</taxon>
        <taxon>Actinomycetota</taxon>
        <taxon>Actinomycetes</taxon>
        <taxon>Mycobacteriales</taxon>
        <taxon>Nocardiaceae</taxon>
        <taxon>Williamsia</taxon>
    </lineage>
</organism>
<dbReference type="EMBL" id="PEBD01000008">
    <property type="protein sequence ID" value="PHV66702.1"/>
    <property type="molecule type" value="Genomic_DNA"/>
</dbReference>
<accession>A0A2G3PNR0</accession>
<dbReference type="NCBIfam" id="NF047719">
    <property type="entry name" value="SCO6745_fam_HTH"/>
    <property type="match status" value="1"/>
</dbReference>
<evidence type="ECO:0008006" key="3">
    <source>
        <dbReference type="Google" id="ProtNLM"/>
    </source>
</evidence>
<dbReference type="AlphaFoldDB" id="A0A2G3PNR0"/>
<comment type="caution">
    <text evidence="1">The sequence shown here is derived from an EMBL/GenBank/DDBJ whole genome shotgun (WGS) entry which is preliminary data.</text>
</comment>
<proteinExistence type="predicted"/>